<dbReference type="AlphaFoldDB" id="A0A0V0QIQ4"/>
<dbReference type="OrthoDB" id="286079at2759"/>
<dbReference type="InParanoid" id="A0A0V0QIQ4"/>
<dbReference type="EMBL" id="LDAU01000161">
    <property type="protein sequence ID" value="KRX01888.1"/>
    <property type="molecule type" value="Genomic_DNA"/>
</dbReference>
<gene>
    <name evidence="1" type="ORF">PPERSA_05727</name>
</gene>
<organism evidence="1 2">
    <name type="scientific">Pseudocohnilembus persalinus</name>
    <name type="common">Ciliate</name>
    <dbReference type="NCBI Taxonomy" id="266149"/>
    <lineage>
        <taxon>Eukaryota</taxon>
        <taxon>Sar</taxon>
        <taxon>Alveolata</taxon>
        <taxon>Ciliophora</taxon>
        <taxon>Intramacronucleata</taxon>
        <taxon>Oligohymenophorea</taxon>
        <taxon>Scuticociliatia</taxon>
        <taxon>Philasterida</taxon>
        <taxon>Pseudocohnilembidae</taxon>
        <taxon>Pseudocohnilembus</taxon>
    </lineage>
</organism>
<evidence type="ECO:0000313" key="2">
    <source>
        <dbReference type="Proteomes" id="UP000054937"/>
    </source>
</evidence>
<keyword evidence="2" id="KW-1185">Reference proteome</keyword>
<dbReference type="OMA" id="KIMEYAQ"/>
<evidence type="ECO:0000313" key="1">
    <source>
        <dbReference type="EMBL" id="KRX01888.1"/>
    </source>
</evidence>
<comment type="caution">
    <text evidence="1">The sequence shown here is derived from an EMBL/GenBank/DDBJ whole genome shotgun (WGS) entry which is preliminary data.</text>
</comment>
<reference evidence="1 2" key="1">
    <citation type="journal article" date="2015" name="Sci. Rep.">
        <title>Genome of the facultative scuticociliatosis pathogen Pseudocohnilembus persalinus provides insight into its virulence through horizontal gene transfer.</title>
        <authorList>
            <person name="Xiong J."/>
            <person name="Wang G."/>
            <person name="Cheng J."/>
            <person name="Tian M."/>
            <person name="Pan X."/>
            <person name="Warren A."/>
            <person name="Jiang C."/>
            <person name="Yuan D."/>
            <person name="Miao W."/>
        </authorList>
    </citation>
    <scope>NUCLEOTIDE SEQUENCE [LARGE SCALE GENOMIC DNA]</scope>
    <source>
        <strain evidence="1">36N120E</strain>
    </source>
</reference>
<sequence length="492" mass="57773">MKLKVQVEDQDFNIYIGEDGLNDFAWLAQTAAKLYGKKIYPNGNYIPALLKCYDTIPHPRTKLIHFIKDNGIEYFTPGEGEEVNTTFTFNVEIQKKNMKKSKEHIDWFNKAFGRERNLMTLHAEYIQYKTDTQIKKKDPNVGYMVDFQYTIFKDLKNEYKDYSEPKQYTIPMTEEITESAIKYRAEIQLPYGEISPNPPNILYYRKNNEDLKPQKINTSQNQSEVYNFQIDPKPISQEDIQKKIKARMAIPPSLSEKLLQQEQEIKKEVNTDDSLNLFQFLEIFDSENIRTESAATTIDNSIGITFPEFIEIIIKVVNYQQVGILMSNEESLDMSLERAINQIVTIDSQDAEFNEFHKHMKYNITLMTFIRDNSQQLQSIFLEKLHDSSLDNKKFHLLQEQIKSLIIDAGFKGDNLDDIVSTCLTQLINEDKYSGFEGIFYYEFLQVMQWLSLVLITDQDDEEDKQDEEEDPEHGVEQLIEKFKFFLVQFQK</sequence>
<dbReference type="Proteomes" id="UP000054937">
    <property type="component" value="Unassembled WGS sequence"/>
</dbReference>
<name>A0A0V0QIQ4_PSEPJ</name>
<accession>A0A0V0QIQ4</accession>
<protein>
    <submittedName>
        <fullName evidence="1">Uncharacterized protein</fullName>
    </submittedName>
</protein>
<proteinExistence type="predicted"/>